<reference evidence="7 8" key="1">
    <citation type="submission" date="2024-02" db="EMBL/GenBank/DDBJ databases">
        <title>De novo assembly and annotation of 12 fungi associated with fruit tree decline syndrome in Ontario, Canada.</title>
        <authorList>
            <person name="Sulman M."/>
            <person name="Ellouze W."/>
            <person name="Ilyukhin E."/>
        </authorList>
    </citation>
    <scope>NUCLEOTIDE SEQUENCE [LARGE SCALE GENOMIC DNA]</scope>
    <source>
        <strain evidence="7 8">M42-189</strain>
    </source>
</reference>
<evidence type="ECO:0000313" key="8">
    <source>
        <dbReference type="Proteomes" id="UP001521785"/>
    </source>
</evidence>
<sequence length="871" mass="98128">MARIMGIHEKPWQTKAGQGLESTFLEEQKRAWWAIVNLDRFISLCHGETLLATEDPEISDILPIEDLLWSEGSQEELAELIAAAPSLDTPSNVTLGQMARECQISHIIGRLTRHMSNPTLDPEFNREECNQLERTLRAYVPLLAEEELKMGKYCGAFAMCNNALFILYEFKLNKSDEANYEEIWRILQSMEDVSLRSIAFAELSFSERIGSTLYEVHSPYCPYSLFQAAVVQYRLWKQTNDLDCKLRVDSLKSILQEFAKRWSDSSRYLDALEKLEGDWPPMTNMLDIIREAPLGQVIRSLSGNRLLQYPEDKPDFELPAQYATLLESPSIDYGGFKRIEEDGTPARIPQMEGRDDLEMQGQDLNETLSSVNAIAYTEDQRQVRPRHLERTKSITIVPQRMPDGIILVDWYTNDDPTNPKNWSSFKKGFVMFIIALYTAAVYSAGPIYAASVGSGLLEHFNISPIVASLGLSLFVLAYGLGDIVFAPLCEIPAIGRNPVYYLTFIVFWVLAFPPAIIDDFGSLLALRFWMGFFGSPALANGGATASDMFELIYIPYGLSWFVLAAWCGPAFGPLIGGFAAAANGWRWPLWEIAWISSLVLVILLTLMPETSPENILLRRARRLRKVTGNSRLLSQSELTQRHMTASQILTSALVRPLEIMFKDPSVLFVNVYTGFFYGVFYTFFEVFPLVFPPFYGFNLGQTGLAFLSCFVGVTMALLGYFVYLHFYMIPDNKEGFREQEHRLIPAIVGSFLLPIGLFIFAWTAKPDIHWVAPLVGVAIFCSGHFWLMQSLFIYLPFSYPKYAASLFAGNSLWRSITAGASVVFATPLFRNLGVSRGVSLLGGLSVVGIFGTVVMYKFGKQLRARSKYAQS</sequence>
<organism evidence="7 8">
    <name type="scientific">Paraconiothyrium brasiliense</name>
    <dbReference type="NCBI Taxonomy" id="300254"/>
    <lineage>
        <taxon>Eukaryota</taxon>
        <taxon>Fungi</taxon>
        <taxon>Dikarya</taxon>
        <taxon>Ascomycota</taxon>
        <taxon>Pezizomycotina</taxon>
        <taxon>Dothideomycetes</taxon>
        <taxon>Pleosporomycetidae</taxon>
        <taxon>Pleosporales</taxon>
        <taxon>Massarineae</taxon>
        <taxon>Didymosphaeriaceae</taxon>
        <taxon>Paraconiothyrium</taxon>
    </lineage>
</organism>
<dbReference type="CDD" id="cd17323">
    <property type="entry name" value="MFS_Tpo1_MDR_like"/>
    <property type="match status" value="1"/>
</dbReference>
<feature type="transmembrane region" description="Helical" evidence="5">
    <location>
        <begin position="743"/>
        <end position="764"/>
    </location>
</feature>
<evidence type="ECO:0000313" key="7">
    <source>
        <dbReference type="EMBL" id="KAL1597053.1"/>
    </source>
</evidence>
<evidence type="ECO:0000256" key="1">
    <source>
        <dbReference type="ARBA" id="ARBA00004141"/>
    </source>
</evidence>
<keyword evidence="3 5" id="KW-1133">Transmembrane helix</keyword>
<feature type="transmembrane region" description="Helical" evidence="5">
    <location>
        <begin position="429"/>
        <end position="450"/>
    </location>
</feature>
<dbReference type="CDD" id="cd12148">
    <property type="entry name" value="fungal_TF_MHR"/>
    <property type="match status" value="1"/>
</dbReference>
<feature type="transmembrane region" description="Helical" evidence="5">
    <location>
        <begin position="462"/>
        <end position="486"/>
    </location>
</feature>
<dbReference type="EMBL" id="JAKJXO020000013">
    <property type="protein sequence ID" value="KAL1597053.1"/>
    <property type="molecule type" value="Genomic_DNA"/>
</dbReference>
<feature type="transmembrane region" description="Helical" evidence="5">
    <location>
        <begin position="558"/>
        <end position="581"/>
    </location>
</feature>
<evidence type="ECO:0000256" key="5">
    <source>
        <dbReference type="SAM" id="Phobius"/>
    </source>
</evidence>
<dbReference type="InterPro" id="IPR020846">
    <property type="entry name" value="MFS_dom"/>
</dbReference>
<evidence type="ECO:0000256" key="3">
    <source>
        <dbReference type="ARBA" id="ARBA00022989"/>
    </source>
</evidence>
<keyword evidence="4 5" id="KW-0472">Membrane</keyword>
<evidence type="ECO:0000256" key="4">
    <source>
        <dbReference type="ARBA" id="ARBA00023136"/>
    </source>
</evidence>
<protein>
    <recommendedName>
        <fullName evidence="6">Major facilitator superfamily (MFS) profile domain-containing protein</fullName>
    </recommendedName>
</protein>
<proteinExistence type="predicted"/>
<feature type="transmembrane region" description="Helical" evidence="5">
    <location>
        <begin position="498"/>
        <end position="516"/>
    </location>
</feature>
<feature type="transmembrane region" description="Helical" evidence="5">
    <location>
        <begin position="528"/>
        <end position="546"/>
    </location>
</feature>
<keyword evidence="8" id="KW-1185">Reference proteome</keyword>
<dbReference type="Gene3D" id="1.20.1250.20">
    <property type="entry name" value="MFS general substrate transporter like domains"/>
    <property type="match status" value="1"/>
</dbReference>
<keyword evidence="2 5" id="KW-0812">Transmembrane</keyword>
<evidence type="ECO:0000259" key="6">
    <source>
        <dbReference type="PROSITE" id="PS50850"/>
    </source>
</evidence>
<feature type="transmembrane region" description="Helical" evidence="5">
    <location>
        <begin position="665"/>
        <end position="684"/>
    </location>
</feature>
<gene>
    <name evidence="7" type="ORF">SLS60_008635</name>
</gene>
<feature type="transmembrane region" description="Helical" evidence="5">
    <location>
        <begin position="837"/>
        <end position="858"/>
    </location>
</feature>
<feature type="transmembrane region" description="Helical" evidence="5">
    <location>
        <begin position="802"/>
        <end position="825"/>
    </location>
</feature>
<accession>A0ABR3QY19</accession>
<comment type="subcellular location">
    <subcellularLocation>
        <location evidence="1">Membrane</location>
        <topology evidence="1">Multi-pass membrane protein</topology>
    </subcellularLocation>
</comment>
<dbReference type="PANTHER" id="PTHR23502">
    <property type="entry name" value="MAJOR FACILITATOR SUPERFAMILY"/>
    <property type="match status" value="1"/>
</dbReference>
<feature type="transmembrane region" description="Helical" evidence="5">
    <location>
        <begin position="587"/>
        <end position="607"/>
    </location>
</feature>
<feature type="domain" description="Major facilitator superfamily (MFS) profile" evidence="6">
    <location>
        <begin position="429"/>
        <end position="860"/>
    </location>
</feature>
<dbReference type="InterPro" id="IPR011701">
    <property type="entry name" value="MFS"/>
</dbReference>
<dbReference type="InterPro" id="IPR036259">
    <property type="entry name" value="MFS_trans_sf"/>
</dbReference>
<dbReference type="PANTHER" id="PTHR23502:SF23">
    <property type="entry name" value="FLUCONAZOLE RESISTANCE PROTEIN 1"/>
    <property type="match status" value="1"/>
</dbReference>
<evidence type="ECO:0000256" key="2">
    <source>
        <dbReference type="ARBA" id="ARBA00022692"/>
    </source>
</evidence>
<name>A0ABR3QY19_9PLEO</name>
<dbReference type="SUPFAM" id="SSF103473">
    <property type="entry name" value="MFS general substrate transporter"/>
    <property type="match status" value="1"/>
</dbReference>
<feature type="transmembrane region" description="Helical" evidence="5">
    <location>
        <begin position="704"/>
        <end position="723"/>
    </location>
</feature>
<dbReference type="Pfam" id="PF07690">
    <property type="entry name" value="MFS_1"/>
    <property type="match status" value="1"/>
</dbReference>
<comment type="caution">
    <text evidence="7">The sequence shown here is derived from an EMBL/GenBank/DDBJ whole genome shotgun (WGS) entry which is preliminary data.</text>
</comment>
<dbReference type="Proteomes" id="UP001521785">
    <property type="component" value="Unassembled WGS sequence"/>
</dbReference>
<feature type="transmembrane region" description="Helical" evidence="5">
    <location>
        <begin position="770"/>
        <end position="795"/>
    </location>
</feature>
<dbReference type="PROSITE" id="PS50850">
    <property type="entry name" value="MFS"/>
    <property type="match status" value="1"/>
</dbReference>